<protein>
    <submittedName>
        <fullName evidence="1">Uncharacterized protein</fullName>
    </submittedName>
</protein>
<reference evidence="1" key="1">
    <citation type="submission" date="2020-06" db="EMBL/GenBank/DDBJ databases">
        <authorList>
            <person name="Li T."/>
            <person name="Hu X."/>
            <person name="Zhang T."/>
            <person name="Song X."/>
            <person name="Zhang H."/>
            <person name="Dai N."/>
            <person name="Sheng W."/>
            <person name="Hou X."/>
            <person name="Wei L."/>
        </authorList>
    </citation>
    <scope>NUCLEOTIDE SEQUENCE</scope>
    <source>
        <strain evidence="1">KEN1</strain>
        <tissue evidence="1">Leaf</tissue>
    </source>
</reference>
<proteinExistence type="predicted"/>
<accession>A0AAW2WEF4</accession>
<organism evidence="1">
    <name type="scientific">Sesamum latifolium</name>
    <dbReference type="NCBI Taxonomy" id="2727402"/>
    <lineage>
        <taxon>Eukaryota</taxon>
        <taxon>Viridiplantae</taxon>
        <taxon>Streptophyta</taxon>
        <taxon>Embryophyta</taxon>
        <taxon>Tracheophyta</taxon>
        <taxon>Spermatophyta</taxon>
        <taxon>Magnoliopsida</taxon>
        <taxon>eudicotyledons</taxon>
        <taxon>Gunneridae</taxon>
        <taxon>Pentapetalae</taxon>
        <taxon>asterids</taxon>
        <taxon>lamiids</taxon>
        <taxon>Lamiales</taxon>
        <taxon>Pedaliaceae</taxon>
        <taxon>Sesamum</taxon>
    </lineage>
</organism>
<comment type="caution">
    <text evidence="1">The sequence shown here is derived from an EMBL/GenBank/DDBJ whole genome shotgun (WGS) entry which is preliminary data.</text>
</comment>
<reference evidence="1" key="2">
    <citation type="journal article" date="2024" name="Plant">
        <title>Genomic evolution and insights into agronomic trait innovations of Sesamum species.</title>
        <authorList>
            <person name="Miao H."/>
            <person name="Wang L."/>
            <person name="Qu L."/>
            <person name="Liu H."/>
            <person name="Sun Y."/>
            <person name="Le M."/>
            <person name="Wang Q."/>
            <person name="Wei S."/>
            <person name="Zheng Y."/>
            <person name="Lin W."/>
            <person name="Duan Y."/>
            <person name="Cao H."/>
            <person name="Xiong S."/>
            <person name="Wang X."/>
            <person name="Wei L."/>
            <person name="Li C."/>
            <person name="Ma Q."/>
            <person name="Ju M."/>
            <person name="Zhao R."/>
            <person name="Li G."/>
            <person name="Mu C."/>
            <person name="Tian Q."/>
            <person name="Mei H."/>
            <person name="Zhang T."/>
            <person name="Gao T."/>
            <person name="Zhang H."/>
        </authorList>
    </citation>
    <scope>NUCLEOTIDE SEQUENCE</scope>
    <source>
        <strain evidence="1">KEN1</strain>
    </source>
</reference>
<dbReference type="EMBL" id="JACGWN010000008">
    <property type="protein sequence ID" value="KAL0440098.1"/>
    <property type="molecule type" value="Genomic_DNA"/>
</dbReference>
<gene>
    <name evidence="1" type="ORF">Slati_2492800</name>
</gene>
<evidence type="ECO:0000313" key="1">
    <source>
        <dbReference type="EMBL" id="KAL0440098.1"/>
    </source>
</evidence>
<name>A0AAW2WEF4_9LAMI</name>
<dbReference type="AlphaFoldDB" id="A0AAW2WEF4"/>
<sequence length="86" mass="9105">MILPVSVPQCAPPYSIQAGPICRLLKHTAVVLIDLAGAFRHCRPLGIPAADLLVRQIHKLEGPVPCAQSCADVEPRSNQKSVPSSG</sequence>